<dbReference type="RefSeq" id="XP_028869567.1">
    <property type="nucleotide sequence ID" value="XM_029013734.1"/>
</dbReference>
<protein>
    <submittedName>
        <fullName evidence="2">DNA polymerase epsilon subunit, putative</fullName>
    </submittedName>
</protein>
<evidence type="ECO:0000313" key="2">
    <source>
        <dbReference type="EMBL" id="GBE63324.1"/>
    </source>
</evidence>
<feature type="compositionally biased region" description="Basic and acidic residues" evidence="1">
    <location>
        <begin position="12"/>
        <end position="29"/>
    </location>
</feature>
<dbReference type="EMBL" id="BDSA01000032">
    <property type="protein sequence ID" value="GBE63324.1"/>
    <property type="molecule type" value="Genomic_DNA"/>
</dbReference>
<evidence type="ECO:0000313" key="3">
    <source>
        <dbReference type="Proteomes" id="UP000236319"/>
    </source>
</evidence>
<proteinExistence type="predicted"/>
<sequence>MRIWVEDADGGGDGRRREGAKRPVKEGGERMGAYPQDVEADDGDVQQVEQREGPEGEEGIREILSYLPDEFIDLLD</sequence>
<gene>
    <name evidence="2" type="ORF">BOVATA_048170</name>
</gene>
<dbReference type="Proteomes" id="UP000236319">
    <property type="component" value="Unassembled WGS sequence"/>
</dbReference>
<accession>A0A2H6KK05</accession>
<reference evidence="2 3" key="1">
    <citation type="journal article" date="2017" name="BMC Genomics">
        <title>Whole-genome assembly of Babesia ovata and comparative genomics between closely related pathogens.</title>
        <authorList>
            <person name="Yamagishi J."/>
            <person name="Asada M."/>
            <person name="Hakimi H."/>
            <person name="Tanaka T.Q."/>
            <person name="Sugimoto C."/>
            <person name="Kawazu S."/>
        </authorList>
    </citation>
    <scope>NUCLEOTIDE SEQUENCE [LARGE SCALE GENOMIC DNA]</scope>
    <source>
        <strain evidence="2 3">Miyake</strain>
    </source>
</reference>
<name>A0A2H6KK05_9APIC</name>
<dbReference type="GeneID" id="39877094"/>
<dbReference type="AlphaFoldDB" id="A0A2H6KK05"/>
<feature type="compositionally biased region" description="Acidic residues" evidence="1">
    <location>
        <begin position="1"/>
        <end position="10"/>
    </location>
</feature>
<keyword evidence="3" id="KW-1185">Reference proteome</keyword>
<evidence type="ECO:0000256" key="1">
    <source>
        <dbReference type="SAM" id="MobiDB-lite"/>
    </source>
</evidence>
<feature type="region of interest" description="Disordered" evidence="1">
    <location>
        <begin position="1"/>
        <end position="44"/>
    </location>
</feature>
<comment type="caution">
    <text evidence="2">The sequence shown here is derived from an EMBL/GenBank/DDBJ whole genome shotgun (WGS) entry which is preliminary data.</text>
</comment>
<organism evidence="2 3">
    <name type="scientific">Babesia ovata</name>
    <dbReference type="NCBI Taxonomy" id="189622"/>
    <lineage>
        <taxon>Eukaryota</taxon>
        <taxon>Sar</taxon>
        <taxon>Alveolata</taxon>
        <taxon>Apicomplexa</taxon>
        <taxon>Aconoidasida</taxon>
        <taxon>Piroplasmida</taxon>
        <taxon>Babesiidae</taxon>
        <taxon>Babesia</taxon>
    </lineage>
</organism>
<dbReference type="VEuPathDB" id="PiroplasmaDB:BOVATA_048170"/>